<dbReference type="Proteomes" id="UP001190002">
    <property type="component" value="Unassembled WGS sequence"/>
</dbReference>
<evidence type="ECO:0000259" key="1">
    <source>
        <dbReference type="Pfam" id="PF20249"/>
    </source>
</evidence>
<dbReference type="InterPro" id="IPR046864">
    <property type="entry name" value="VasX_N"/>
</dbReference>
<name>A0AAD2AKW9_9RALS</name>
<comment type="caution">
    <text evidence="2">The sequence shown here is derived from an EMBL/GenBank/DDBJ whole genome shotgun (WGS) entry which is preliminary data.</text>
</comment>
<keyword evidence="5" id="KW-1185">Reference proteome</keyword>
<evidence type="ECO:0000313" key="5">
    <source>
        <dbReference type="Proteomes" id="UP001190452"/>
    </source>
</evidence>
<evidence type="ECO:0000313" key="4">
    <source>
        <dbReference type="Proteomes" id="UP001190002"/>
    </source>
</evidence>
<dbReference type="AlphaFoldDB" id="A0AAD2AKW9"/>
<protein>
    <recommendedName>
        <fullName evidence="1">Toxin VasX N-terminal region domain-containing protein</fullName>
    </recommendedName>
</protein>
<dbReference type="NCBIfam" id="NF041559">
    <property type="entry name" value="BTH_I2691_fam"/>
    <property type="match status" value="1"/>
</dbReference>
<gene>
    <name evidence="3" type="ORF">R77569_01896</name>
    <name evidence="2" type="ORF">R77591_01568</name>
</gene>
<dbReference type="Pfam" id="PF20249">
    <property type="entry name" value="VasX_N"/>
    <property type="match status" value="1"/>
</dbReference>
<dbReference type="InterPro" id="IPR048126">
    <property type="entry name" value="Toxin_VasX"/>
</dbReference>
<organism evidence="2 4">
    <name type="scientific">Ralstonia mannitolilytica</name>
    <dbReference type="NCBI Taxonomy" id="105219"/>
    <lineage>
        <taxon>Bacteria</taxon>
        <taxon>Pseudomonadati</taxon>
        <taxon>Pseudomonadota</taxon>
        <taxon>Betaproteobacteria</taxon>
        <taxon>Burkholderiales</taxon>
        <taxon>Burkholderiaceae</taxon>
        <taxon>Ralstonia</taxon>
    </lineage>
</organism>
<dbReference type="CDD" id="cd20707">
    <property type="entry name" value="MIX_III"/>
    <property type="match status" value="1"/>
</dbReference>
<proteinExistence type="predicted"/>
<evidence type="ECO:0000313" key="2">
    <source>
        <dbReference type="EMBL" id="CAJ0681905.1"/>
    </source>
</evidence>
<dbReference type="RefSeq" id="WP_222328683.1">
    <property type="nucleotide sequence ID" value="NZ_CATVXE010000005.1"/>
</dbReference>
<evidence type="ECO:0000313" key="3">
    <source>
        <dbReference type="EMBL" id="CAJ0866553.1"/>
    </source>
</evidence>
<sequence length="940" mass="103626">MVCTNPCDDCKREGLPILFTRYAVGYSSRSEGQTLLDKFKPTGKLQAQPGGVSIKTGRYGVRMLRAGYLYLRIERRGLLEWEGYAIHPHGYLKQFPVMLPQQAEVKIACARDARQANNSLVWIKDAKSVKSLWYAFHPDPIDPAHLKREIEPNPAKYMQQFDVAGWLGGNTSQADSMQPAQLDKQVLEYAALGDEKVQVVGNEQFFGLMGMTPQERGWGNYEVEETDQQVIPTPDAAPVIIEEVRTVLVTQPTYQKAHGPRLEGMRKFLQDNKGAVVACEDALGIAQELSLHHLTAAIPYMKWLRETDSRGVSNAWKSSASQGIQVIKTAMEKKAVSDYDAGTDHMREVRDNMGSYYPGSDSPQPVKLRRPDGTYETITVQELNRRRQAELQTRINERVAKHDKAVEGLNDRATKTVDQYCDMDAVRTFDGLHRKKLHDRDTGMNSVAEDLVHWLKADSLTDRSLGLYSETASPETGDGERCAGQLCAILLQLDNSPRGREWYGSLDTFTPHKKNLVWRMLSLNNREISEEMVAALQLLSQPLPPDDGIPTDNKEAARDQKAYADAMAAIKTMSKTVKNADKINKETTKLLDAVEAYKATKQQVPAGKSDLEKILKDRAAAISKGRDAAAEIRKAALESRTSVLLAAVMGKFRVAPITKLEAMIARAQALMLVNGLGSKAAAHLVELQKDKLNSQQRKDVFQYLAHKVQKASRNFFNRGGADSAAQEMRVSYVLCGVSTLAIFPALARAYSRQDARSMADLTTATSTLVGSLKQARADFYEKAVYKKVPDVLAKTQKAGVSAVAETELLALKAGAARYVAAGTILAIVVDGVDGITAAKEGNLDLTAAYFARSITGGVSVYGALRAAKFVTAPQWLLRLNIWSAVATLLLTAAIAKIKGKAWENWLQAQPFKRSDSNKTPYRSEGDMQKDLADALVEIGA</sequence>
<reference evidence="2 5" key="1">
    <citation type="submission" date="2023-07" db="EMBL/GenBank/DDBJ databases">
        <authorList>
            <person name="Peeters C."/>
        </authorList>
    </citation>
    <scope>NUCLEOTIDE SEQUENCE</scope>
    <source>
        <strain evidence="3 5">R-77569</strain>
        <strain evidence="2">R-77591</strain>
    </source>
</reference>
<feature type="domain" description="Toxin VasX N-terminal region" evidence="1">
    <location>
        <begin position="7"/>
        <end position="167"/>
    </location>
</feature>
<accession>A0AAD2AKW9</accession>
<dbReference type="EMBL" id="CATVXE010000005">
    <property type="protein sequence ID" value="CAJ0681905.1"/>
    <property type="molecule type" value="Genomic_DNA"/>
</dbReference>
<dbReference type="Proteomes" id="UP001190452">
    <property type="component" value="Unassembled WGS sequence"/>
</dbReference>
<dbReference type="EMBL" id="CAUDKV010000006">
    <property type="protein sequence ID" value="CAJ0866553.1"/>
    <property type="molecule type" value="Genomic_DNA"/>
</dbReference>